<dbReference type="GO" id="GO:0009611">
    <property type="term" value="P:response to wounding"/>
    <property type="evidence" value="ECO:0007669"/>
    <property type="project" value="UniProtKB-UniRule"/>
</dbReference>
<dbReference type="GO" id="GO:0005634">
    <property type="term" value="C:nucleus"/>
    <property type="evidence" value="ECO:0007669"/>
    <property type="project" value="UniProtKB-SubCell"/>
</dbReference>
<evidence type="ECO:0000256" key="2">
    <source>
        <dbReference type="RuleBase" id="RU369065"/>
    </source>
</evidence>
<dbReference type="GO" id="GO:0031347">
    <property type="term" value="P:regulation of defense response"/>
    <property type="evidence" value="ECO:0007669"/>
    <property type="project" value="UniProtKB-UniRule"/>
</dbReference>
<evidence type="ECO:0000259" key="4">
    <source>
        <dbReference type="PROSITE" id="PS51320"/>
    </source>
</evidence>
<comment type="subcellular location">
    <subcellularLocation>
        <location evidence="2">Nucleus</location>
    </subcellularLocation>
</comment>
<protein>
    <recommendedName>
        <fullName evidence="2">Protein TIFY</fullName>
    </recommendedName>
    <alternativeName>
        <fullName evidence="2">Jasmonate ZIM domain-containing protein</fullName>
    </alternativeName>
</protein>
<feature type="compositionally biased region" description="Polar residues" evidence="3">
    <location>
        <begin position="29"/>
        <end position="40"/>
    </location>
</feature>
<comment type="similarity">
    <text evidence="1 2">Belongs to the TIFY/JAZ family.</text>
</comment>
<dbReference type="RefSeq" id="XP_008450266.2">
    <property type="nucleotide sequence ID" value="XM_008452044.3"/>
</dbReference>
<gene>
    <name evidence="6" type="primary">LOC103491922</name>
</gene>
<evidence type="ECO:0000313" key="5">
    <source>
        <dbReference type="Proteomes" id="UP001652600"/>
    </source>
</evidence>
<evidence type="ECO:0000256" key="1">
    <source>
        <dbReference type="ARBA" id="ARBA00008614"/>
    </source>
</evidence>
<dbReference type="PANTHER" id="PTHR33077">
    <property type="entry name" value="PROTEIN TIFY 4A-RELATED-RELATED"/>
    <property type="match status" value="1"/>
</dbReference>
<comment type="function">
    <text evidence="2">Repressor of jasmonate responses.</text>
</comment>
<feature type="region of interest" description="Disordered" evidence="3">
    <location>
        <begin position="301"/>
        <end position="320"/>
    </location>
</feature>
<dbReference type="PROSITE" id="PS51320">
    <property type="entry name" value="TIFY"/>
    <property type="match status" value="1"/>
</dbReference>
<dbReference type="AlphaFoldDB" id="A0A1S3BNW8"/>
<evidence type="ECO:0000313" key="6">
    <source>
        <dbReference type="RefSeq" id="XP_008450266.2"/>
    </source>
</evidence>
<feature type="compositionally biased region" description="Polar residues" evidence="3">
    <location>
        <begin position="204"/>
        <end position="222"/>
    </location>
</feature>
<keyword evidence="2" id="KW-0539">Nucleus</keyword>
<dbReference type="GO" id="GO:2000022">
    <property type="term" value="P:regulation of jasmonic acid mediated signaling pathway"/>
    <property type="evidence" value="ECO:0007669"/>
    <property type="project" value="UniProtKB-UniRule"/>
</dbReference>
<accession>A0A1S3BNW8</accession>
<comment type="domain">
    <text evidence="2">The jas domain is required for interaction with COI1.</text>
</comment>
<evidence type="ECO:0000256" key="3">
    <source>
        <dbReference type="SAM" id="MobiDB-lite"/>
    </source>
</evidence>
<dbReference type="GeneID" id="103491922"/>
<dbReference type="PANTHER" id="PTHR33077:SF149">
    <property type="entry name" value="PROTEIN TIFY"/>
    <property type="match status" value="1"/>
</dbReference>
<keyword evidence="2" id="KW-1184">Jasmonic acid signaling pathway</keyword>
<dbReference type="Proteomes" id="UP001652600">
    <property type="component" value="Chromosome 10"/>
</dbReference>
<organism evidence="5 6">
    <name type="scientific">Cucumis melo</name>
    <name type="common">Muskmelon</name>
    <dbReference type="NCBI Taxonomy" id="3656"/>
    <lineage>
        <taxon>Eukaryota</taxon>
        <taxon>Viridiplantae</taxon>
        <taxon>Streptophyta</taxon>
        <taxon>Embryophyta</taxon>
        <taxon>Tracheophyta</taxon>
        <taxon>Spermatophyta</taxon>
        <taxon>Magnoliopsida</taxon>
        <taxon>eudicotyledons</taxon>
        <taxon>Gunneridae</taxon>
        <taxon>Pentapetalae</taxon>
        <taxon>rosids</taxon>
        <taxon>fabids</taxon>
        <taxon>Cucurbitales</taxon>
        <taxon>Cucurbitaceae</taxon>
        <taxon>Benincaseae</taxon>
        <taxon>Cucumis</taxon>
    </lineage>
</organism>
<feature type="region of interest" description="Disordered" evidence="3">
    <location>
        <begin position="18"/>
        <end position="40"/>
    </location>
</feature>
<dbReference type="InterPro" id="IPR018467">
    <property type="entry name" value="CCT_CS"/>
</dbReference>
<dbReference type="InterPro" id="IPR040390">
    <property type="entry name" value="TIFY/JAZ"/>
</dbReference>
<dbReference type="SMART" id="SM00979">
    <property type="entry name" value="TIFY"/>
    <property type="match status" value="1"/>
</dbReference>
<dbReference type="Pfam" id="PF06200">
    <property type="entry name" value="tify"/>
    <property type="match status" value="1"/>
</dbReference>
<dbReference type="Pfam" id="PF09425">
    <property type="entry name" value="Jas_motif"/>
    <property type="match status" value="1"/>
</dbReference>
<keyword evidence="5" id="KW-1185">Reference proteome</keyword>
<sequence>MEMDFLGLSSKEPLAVVKQEIDNDGAQDSGYTKSSGVPWSSNKASALPHLIPFKISADDKTSKLGSDPVGATSDQRRAAEIQMAGPILKQPLGGVPVSTASNSFFPPFGSVVGITEPWNSMKPTGGSPNQLTIFYGGTVNVYNDITPEKAQAIMFLAGAGAAISNISHSKAQAHAMGAKMAAASDAAPMNQPVSALPCPALSSPLSVSSHTGTQSASGSSCTDELRGGKTNGVPTTPISKVEPQRIANPGVSVTASAMMPSAVPQARKASLARFLEKRKERVMSSAPYNLSKKYPECAATESNGANFSSPITGSSANVAS</sequence>
<dbReference type="InterPro" id="IPR010399">
    <property type="entry name" value="Tify_dom"/>
</dbReference>
<proteinExistence type="inferred from homology"/>
<name>A0A1S3BNW8_CUCME</name>
<feature type="domain" description="Tify" evidence="4">
    <location>
        <begin position="124"/>
        <end position="159"/>
    </location>
</feature>
<reference evidence="6" key="1">
    <citation type="submission" date="2025-08" db="UniProtKB">
        <authorList>
            <consortium name="RefSeq"/>
        </authorList>
    </citation>
    <scope>IDENTIFICATION</scope>
    <source>
        <tissue evidence="6">Stem</tissue>
    </source>
</reference>
<feature type="region of interest" description="Disordered" evidence="3">
    <location>
        <begin position="204"/>
        <end position="247"/>
    </location>
</feature>